<dbReference type="OrthoDB" id="3253180at2"/>
<dbReference type="RefSeq" id="WP_034248586.1">
    <property type="nucleotide sequence ID" value="NZ_BJYK01000001.1"/>
</dbReference>
<reference evidence="1 2" key="1">
    <citation type="submission" date="2019-07" db="EMBL/GenBank/DDBJ databases">
        <title>Whole genome shotgun sequence of Actinotalea fermentans NBRC 105374.</title>
        <authorList>
            <person name="Hosoyama A."/>
            <person name="Uohara A."/>
            <person name="Ohji S."/>
            <person name="Ichikawa N."/>
        </authorList>
    </citation>
    <scope>NUCLEOTIDE SEQUENCE [LARGE SCALE GENOMIC DNA]</scope>
    <source>
        <strain evidence="1 2">NBRC 105374</strain>
    </source>
</reference>
<dbReference type="Pfam" id="PF21853">
    <property type="entry name" value="DUF6912"/>
    <property type="match status" value="1"/>
</dbReference>
<name>A0A511YT08_9CELL</name>
<dbReference type="InterPro" id="IPR054206">
    <property type="entry name" value="DUF6912"/>
</dbReference>
<proteinExistence type="predicted"/>
<organism evidence="1 2">
    <name type="scientific">Actinotalea fermentans</name>
    <dbReference type="NCBI Taxonomy" id="43671"/>
    <lineage>
        <taxon>Bacteria</taxon>
        <taxon>Bacillati</taxon>
        <taxon>Actinomycetota</taxon>
        <taxon>Actinomycetes</taxon>
        <taxon>Micrococcales</taxon>
        <taxon>Cellulomonadaceae</taxon>
        <taxon>Actinotalea</taxon>
    </lineage>
</organism>
<keyword evidence="2" id="KW-1185">Reference proteome</keyword>
<dbReference type="AlphaFoldDB" id="A0A511YT08"/>
<sequence>MRIYVPSTLAELDPSRGLQPRLVHAVTSALRAALPDEDEEGLEYAAQLLAADDSLDRLEGTDAPRRRVVVAVDVPEAVVEAVDDPHAPSVVRLTIPVGWDDVACAHVDEAAAEADVVAALAGDDDAVERLAERDLLWYDSSELDRLAAGSLH</sequence>
<accession>A0A511YT08</accession>
<protein>
    <submittedName>
        <fullName evidence="1">Uncharacterized protein</fullName>
    </submittedName>
</protein>
<comment type="caution">
    <text evidence="1">The sequence shown here is derived from an EMBL/GenBank/DDBJ whole genome shotgun (WGS) entry which is preliminary data.</text>
</comment>
<gene>
    <name evidence="1" type="ORF">AFE02nite_00570</name>
</gene>
<dbReference type="Proteomes" id="UP000321484">
    <property type="component" value="Unassembled WGS sequence"/>
</dbReference>
<evidence type="ECO:0000313" key="1">
    <source>
        <dbReference type="EMBL" id="GEN78323.1"/>
    </source>
</evidence>
<evidence type="ECO:0000313" key="2">
    <source>
        <dbReference type="Proteomes" id="UP000321484"/>
    </source>
</evidence>
<dbReference type="EMBL" id="BJYK01000001">
    <property type="protein sequence ID" value="GEN78323.1"/>
    <property type="molecule type" value="Genomic_DNA"/>
</dbReference>